<comment type="caution">
    <text evidence="1">The sequence shown here is derived from an EMBL/GenBank/DDBJ whole genome shotgun (WGS) entry which is preliminary data.</text>
</comment>
<keyword evidence="2" id="KW-1185">Reference proteome</keyword>
<protein>
    <submittedName>
        <fullName evidence="1">Uncharacterized protein</fullName>
    </submittedName>
</protein>
<dbReference type="EMBL" id="MU003495">
    <property type="protein sequence ID" value="KAF2475937.1"/>
    <property type="molecule type" value="Genomic_DNA"/>
</dbReference>
<name>A0ACB6RA17_9PLEO</name>
<dbReference type="Proteomes" id="UP000799755">
    <property type="component" value="Unassembled WGS sequence"/>
</dbReference>
<sequence>MASGNPSAKLDKLPIELLHQIYKIPENENFLALRSTCRILYNASPRELVQRFEDRFTDAVFRITPLDLELMLWLSGDPLFRHYFQQVSLIGQYLPQYTFDILESQIPGQGVTFIPESIKQIFAKSPYLDWEGLLEFKHSPDVVHILTQIFTNLKGAKGLHTINIDGGFEEALAALKESRLENVAVFVIWPEALRKDGDSKLWSYVPLSTGSLRGIIVRFEGLHGHKGYDPSHPSMRALIKATRDVPEITIYGCKRDSWVHFCPGCYNLFTKSFSTISFPNLRSLKLVHLYISGYSFRTFIAQHSKTLTNFEMMDVRLISDSWKALFHQLQDFGTLKLLRLAGLYQNVHEGRKTIGGPGRPPPRNQVDVRGDSIAPFLVESVQNFGIFTYCQMYLKFAEVELLVIPGISEEVDREIMLAQLLNGTF</sequence>
<evidence type="ECO:0000313" key="2">
    <source>
        <dbReference type="Proteomes" id="UP000799755"/>
    </source>
</evidence>
<accession>A0ACB6RA17</accession>
<reference evidence="1" key="1">
    <citation type="journal article" date="2020" name="Stud. Mycol.">
        <title>101 Dothideomycetes genomes: a test case for predicting lifestyles and emergence of pathogens.</title>
        <authorList>
            <person name="Haridas S."/>
            <person name="Albert R."/>
            <person name="Binder M."/>
            <person name="Bloem J."/>
            <person name="Labutti K."/>
            <person name="Salamov A."/>
            <person name="Andreopoulos B."/>
            <person name="Baker S."/>
            <person name="Barry K."/>
            <person name="Bills G."/>
            <person name="Bluhm B."/>
            <person name="Cannon C."/>
            <person name="Castanera R."/>
            <person name="Culley D."/>
            <person name="Daum C."/>
            <person name="Ezra D."/>
            <person name="Gonzalez J."/>
            <person name="Henrissat B."/>
            <person name="Kuo A."/>
            <person name="Liang C."/>
            <person name="Lipzen A."/>
            <person name="Lutzoni F."/>
            <person name="Magnuson J."/>
            <person name="Mondo S."/>
            <person name="Nolan M."/>
            <person name="Ohm R."/>
            <person name="Pangilinan J."/>
            <person name="Park H.-J."/>
            <person name="Ramirez L."/>
            <person name="Alfaro M."/>
            <person name="Sun H."/>
            <person name="Tritt A."/>
            <person name="Yoshinaga Y."/>
            <person name="Zwiers L.-H."/>
            <person name="Turgeon B."/>
            <person name="Goodwin S."/>
            <person name="Spatafora J."/>
            <person name="Crous P."/>
            <person name="Grigoriev I."/>
        </authorList>
    </citation>
    <scope>NUCLEOTIDE SEQUENCE</scope>
    <source>
        <strain evidence="1">ATCC 200398</strain>
    </source>
</reference>
<evidence type="ECO:0000313" key="1">
    <source>
        <dbReference type="EMBL" id="KAF2475937.1"/>
    </source>
</evidence>
<gene>
    <name evidence="1" type="ORF">BDR25DRAFT_310368</name>
</gene>
<proteinExistence type="predicted"/>
<organism evidence="1 2">
    <name type="scientific">Lindgomyces ingoldianus</name>
    <dbReference type="NCBI Taxonomy" id="673940"/>
    <lineage>
        <taxon>Eukaryota</taxon>
        <taxon>Fungi</taxon>
        <taxon>Dikarya</taxon>
        <taxon>Ascomycota</taxon>
        <taxon>Pezizomycotina</taxon>
        <taxon>Dothideomycetes</taxon>
        <taxon>Pleosporomycetidae</taxon>
        <taxon>Pleosporales</taxon>
        <taxon>Lindgomycetaceae</taxon>
        <taxon>Lindgomyces</taxon>
    </lineage>
</organism>